<dbReference type="CDD" id="cd00303">
    <property type="entry name" value="retropepsin_like"/>
    <property type="match status" value="1"/>
</dbReference>
<evidence type="ECO:0000313" key="6">
    <source>
        <dbReference type="EMBL" id="GEU35202.1"/>
    </source>
</evidence>
<reference evidence="6" key="1">
    <citation type="journal article" date="2019" name="Sci. Rep.">
        <title>Draft genome of Tanacetum cinerariifolium, the natural source of mosquito coil.</title>
        <authorList>
            <person name="Yamashiro T."/>
            <person name="Shiraishi A."/>
            <person name="Satake H."/>
            <person name="Nakayama K."/>
        </authorList>
    </citation>
    <scope>NUCLEOTIDE SEQUENCE</scope>
</reference>
<dbReference type="Gene3D" id="2.40.70.10">
    <property type="entry name" value="Acid Proteases"/>
    <property type="match status" value="1"/>
</dbReference>
<feature type="domain" description="Reverse transcriptase zinc-binding" evidence="5">
    <location>
        <begin position="1198"/>
        <end position="1281"/>
    </location>
</feature>
<keyword evidence="1" id="KW-0175">Coiled coil</keyword>
<keyword evidence="6" id="KW-0695">RNA-directed DNA polymerase</keyword>
<dbReference type="Pfam" id="PF00078">
    <property type="entry name" value="RVT_1"/>
    <property type="match status" value="1"/>
</dbReference>
<protein>
    <submittedName>
        <fullName evidence="6">RNA-directed DNA polymerase, eukaryota, reverse transcriptase zinc-binding domain protein</fullName>
    </submittedName>
</protein>
<feature type="compositionally biased region" description="Low complexity" evidence="2">
    <location>
        <begin position="109"/>
        <end position="120"/>
    </location>
</feature>
<dbReference type="GO" id="GO:0003964">
    <property type="term" value="F:RNA-directed DNA polymerase activity"/>
    <property type="evidence" value="ECO:0007669"/>
    <property type="project" value="UniProtKB-KW"/>
</dbReference>
<dbReference type="InterPro" id="IPR021109">
    <property type="entry name" value="Peptidase_aspartic_dom_sf"/>
</dbReference>
<feature type="compositionally biased region" description="Basic and acidic residues" evidence="2">
    <location>
        <begin position="1362"/>
        <end position="1371"/>
    </location>
</feature>
<sequence>IAAALEDKLDIRMNRFEKSLIDMKNSFINMKNSLITPTAPLKAVMEVCVTCGSNHSYNQCPLTRGGNDYPVFHDNIQQFQTAVVASLGERPEEAFYCSGFIERLIRDQSSNPTSSTNTNPKGRNRRGSKQRVENSNLEEHFPPVVTMADQRTMVELLRAPTEGYAEAIVVPPILVEQFELKHSLINMMTTDQFFGLEKDNPHDHIRAACRTTSLRNEISNFQQRFDESFHEAWDRYKDLLHACPHHGFTELHQLDTFYNALNPADQDSLNAAAGGNLLEKTLVKDVEETCVTCGGAHPYYQCLATGGNTFRKLKDNIQGYVSAAVVNYNQATAQQNQNVHLNELEKIKRMNEANMKAMQTQIDMVKNELRNEMKSSIQTSLSNQTNEIKNMMASLMQMNTASTSGSGSLLSNTVANPKGELKSITTRSGLVIDGPTVPTPPQSINPEVDERVEETFTDSDLADGYPEKLPEKLRDPGKFLIPCGFSELKCKALADLGASINLMPLSVWMKLGLPELIPTRMTLELANRAICTPAGIARDVFVPLGKLFPAHFVIVDYESDPRVPLILGRHFLRTARALINVHSKEMILHDGDERLTLNMRHDTSSYSNQPQKESINLINVFNISSEDFLEDLFPNQPSGNPTFSPHPELTSPKVNNDIFDSEECNVQSEKLPDLDSTKDLHPPLHNNPLSGSTTYFSNSLLEEFANELPPEYDDNLHLKDSIDQENRANLADIFVDYIPEMFTDEHTLDYSSPPIFDEYDDDFLEVESDAGNVYDDPFDSKGEKIKESELLIDELDLSYDFLPPSEYDSFISQDFSRVDALPLTNNEDKIFNPGILIQEEPVEIITRVVQDKKLAISNASLVLEDFNPHFYEPLFLKEVPKSKMLLLFSSKNKLNKRVSAFPSRRGLKQGDPLSLFLFILVMESLHLSFQNVVNEGLFKGVSVGSSLQLSHLFYADDIIFMGQWSESNIIIIVHALDCFHKASGLRMNLQKCKLLGIAVDDEKVSRAMMKMGCCTLKTPFSYLGIKFGEMMTRIKSWDEIVVKFHYRLSKWKLKTLSIGGRLTLLKSVLGSTPSYYRNSLWTRFIKALYGNSGSIKTPSKVAYSFTWLNIVNEFSMLKNQGMDLFSFMKKKVGDGQDTLFWEEVWMGDMTFKSRFPRVYALESDKKITLTDLIAILEGVELPAVHDRWNWSLLGSGEFSVASARKFIDDHRLIGSPHKTRWVKVVPIKINVMAWKLRFDFLPTRLNLSRRDLELESILCPNCNKEVESTIHIFFACSMVRDLYHKIASWDGNKTRTRRKPNPQTRIDWRIPELIEDGDGDGESLNYETRDGAGRKIPEFPWGSPIPIGDEDGDGKRFPNGHGDGDGDEAHK</sequence>
<feature type="domain" description="Retrotransposon gag" evidence="4">
    <location>
        <begin position="210"/>
        <end position="263"/>
    </location>
</feature>
<proteinExistence type="predicted"/>
<accession>A0A6L2JEX0</accession>
<feature type="domain" description="Reverse transcriptase" evidence="3">
    <location>
        <begin position="885"/>
        <end position="1026"/>
    </location>
</feature>
<gene>
    <name evidence="6" type="ORF">Tci_007180</name>
</gene>
<evidence type="ECO:0000259" key="5">
    <source>
        <dbReference type="Pfam" id="PF13966"/>
    </source>
</evidence>
<dbReference type="InterPro" id="IPR026960">
    <property type="entry name" value="RVT-Znf"/>
</dbReference>
<feature type="region of interest" description="Disordered" evidence="2">
    <location>
        <begin position="107"/>
        <end position="139"/>
    </location>
</feature>
<feature type="coiled-coil region" evidence="1">
    <location>
        <begin position="341"/>
        <end position="375"/>
    </location>
</feature>
<name>A0A6L2JEX0_TANCI</name>
<feature type="compositionally biased region" description="Basic and acidic residues" evidence="2">
    <location>
        <begin position="1327"/>
        <end position="1337"/>
    </location>
</feature>
<evidence type="ECO:0000259" key="4">
    <source>
        <dbReference type="Pfam" id="PF03732"/>
    </source>
</evidence>
<keyword evidence="6" id="KW-0548">Nucleotidyltransferase</keyword>
<dbReference type="PANTHER" id="PTHR33067">
    <property type="entry name" value="RNA-DIRECTED DNA POLYMERASE-RELATED"/>
    <property type="match status" value="1"/>
</dbReference>
<organism evidence="6">
    <name type="scientific">Tanacetum cinerariifolium</name>
    <name type="common">Dalmatian daisy</name>
    <name type="synonym">Chrysanthemum cinerariifolium</name>
    <dbReference type="NCBI Taxonomy" id="118510"/>
    <lineage>
        <taxon>Eukaryota</taxon>
        <taxon>Viridiplantae</taxon>
        <taxon>Streptophyta</taxon>
        <taxon>Embryophyta</taxon>
        <taxon>Tracheophyta</taxon>
        <taxon>Spermatophyta</taxon>
        <taxon>Magnoliopsida</taxon>
        <taxon>eudicotyledons</taxon>
        <taxon>Gunneridae</taxon>
        <taxon>Pentapetalae</taxon>
        <taxon>asterids</taxon>
        <taxon>campanulids</taxon>
        <taxon>Asterales</taxon>
        <taxon>Asteraceae</taxon>
        <taxon>Asteroideae</taxon>
        <taxon>Anthemideae</taxon>
        <taxon>Anthemidinae</taxon>
        <taxon>Tanacetum</taxon>
    </lineage>
</organism>
<evidence type="ECO:0000256" key="1">
    <source>
        <dbReference type="SAM" id="Coils"/>
    </source>
</evidence>
<comment type="caution">
    <text evidence="6">The sequence shown here is derived from an EMBL/GenBank/DDBJ whole genome shotgun (WGS) entry which is preliminary data.</text>
</comment>
<keyword evidence="6" id="KW-0808">Transferase</keyword>
<dbReference type="Pfam" id="PF13966">
    <property type="entry name" value="zf-RVT"/>
    <property type="match status" value="1"/>
</dbReference>
<evidence type="ECO:0000259" key="3">
    <source>
        <dbReference type="Pfam" id="PF00078"/>
    </source>
</evidence>
<dbReference type="PANTHER" id="PTHR33067:SF9">
    <property type="entry name" value="RNA-DIRECTED DNA POLYMERASE"/>
    <property type="match status" value="1"/>
</dbReference>
<dbReference type="Pfam" id="PF03732">
    <property type="entry name" value="Retrotrans_gag"/>
    <property type="match status" value="1"/>
</dbReference>
<feature type="non-terminal residue" evidence="6">
    <location>
        <position position="1"/>
    </location>
</feature>
<feature type="region of interest" description="Disordered" evidence="2">
    <location>
        <begin position="1319"/>
        <end position="1371"/>
    </location>
</feature>
<dbReference type="EMBL" id="BKCJ010000665">
    <property type="protein sequence ID" value="GEU35202.1"/>
    <property type="molecule type" value="Genomic_DNA"/>
</dbReference>
<dbReference type="InterPro" id="IPR000477">
    <property type="entry name" value="RT_dom"/>
</dbReference>
<dbReference type="InterPro" id="IPR005162">
    <property type="entry name" value="Retrotrans_gag_dom"/>
</dbReference>
<evidence type="ECO:0000256" key="2">
    <source>
        <dbReference type="SAM" id="MobiDB-lite"/>
    </source>
</evidence>